<dbReference type="EMBL" id="CP118709">
    <property type="protein sequence ID" value="WGK82878.1"/>
    <property type="molecule type" value="Genomic_DNA"/>
</dbReference>
<proteinExistence type="predicted"/>
<dbReference type="GO" id="GO:0015288">
    <property type="term" value="F:porin activity"/>
    <property type="evidence" value="ECO:0007669"/>
    <property type="project" value="TreeGrafter"/>
</dbReference>
<dbReference type="Pfam" id="PF06178">
    <property type="entry name" value="KdgM"/>
    <property type="match status" value="1"/>
</dbReference>
<dbReference type="PANTHER" id="PTHR38105">
    <property type="entry name" value="OUTER MEMBRANE PROTEIN-RELATED-RELATED"/>
    <property type="match status" value="1"/>
</dbReference>
<feature type="signal peptide" evidence="2">
    <location>
        <begin position="1"/>
        <end position="22"/>
    </location>
</feature>
<gene>
    <name evidence="3" type="ORF">PYE51_06435</name>
</gene>
<dbReference type="SUPFAM" id="SSF56935">
    <property type="entry name" value="Porins"/>
    <property type="match status" value="1"/>
</dbReference>
<dbReference type="GO" id="GO:0009279">
    <property type="term" value="C:cell outer membrane"/>
    <property type="evidence" value="ECO:0007669"/>
    <property type="project" value="TreeGrafter"/>
</dbReference>
<accession>A0AAX3U5T0</accession>
<dbReference type="InterPro" id="IPR053713">
    <property type="entry name" value="Bact_OM_Channel_sf"/>
</dbReference>
<dbReference type="Gene3D" id="2.40.160.40">
    <property type="entry name" value="monomeric porin ompg"/>
    <property type="match status" value="1"/>
</dbReference>
<dbReference type="RefSeq" id="WP_053312367.1">
    <property type="nucleotide sequence ID" value="NZ_CP118709.1"/>
</dbReference>
<evidence type="ECO:0000256" key="1">
    <source>
        <dbReference type="ARBA" id="ARBA00022729"/>
    </source>
</evidence>
<dbReference type="PANTHER" id="PTHR38105:SF5">
    <property type="entry name" value="OUTER MEMBRANE PROTEIN"/>
    <property type="match status" value="1"/>
</dbReference>
<reference evidence="3" key="1">
    <citation type="submission" date="2022-02" db="EMBL/GenBank/DDBJ databases">
        <title>Emergence and expansion in Europe of a Vibrio aestuarianus clonal complex pathogenic for oysters.</title>
        <authorList>
            <person name="Mesnil A."/>
            <person name="Travers M.-A."/>
        </authorList>
    </citation>
    <scope>NUCLEOTIDE SEQUENCE</scope>
    <source>
        <strain evidence="3">U29</strain>
    </source>
</reference>
<organism evidence="3 4">
    <name type="scientific">Vibrio aestuarianus</name>
    <dbReference type="NCBI Taxonomy" id="28171"/>
    <lineage>
        <taxon>Bacteria</taxon>
        <taxon>Pseudomonadati</taxon>
        <taxon>Pseudomonadota</taxon>
        <taxon>Gammaproteobacteria</taxon>
        <taxon>Vibrionales</taxon>
        <taxon>Vibrionaceae</taxon>
        <taxon>Vibrio</taxon>
    </lineage>
</organism>
<evidence type="ECO:0000313" key="4">
    <source>
        <dbReference type="Proteomes" id="UP001239257"/>
    </source>
</evidence>
<protein>
    <submittedName>
        <fullName evidence="3">Oligogalacturonate-specific porin KdgM family protein</fullName>
    </submittedName>
</protein>
<feature type="chain" id="PRO_5043478056" evidence="2">
    <location>
        <begin position="23"/>
        <end position="235"/>
    </location>
</feature>
<evidence type="ECO:0000256" key="2">
    <source>
        <dbReference type="SAM" id="SignalP"/>
    </source>
</evidence>
<dbReference type="AlphaFoldDB" id="A0AAX3U5T0"/>
<name>A0AAX3U5T0_9VIBR</name>
<dbReference type="InterPro" id="IPR009331">
    <property type="entry name" value="Oligogalacturonate-sp_porin"/>
</dbReference>
<evidence type="ECO:0000313" key="3">
    <source>
        <dbReference type="EMBL" id="WGK82878.1"/>
    </source>
</evidence>
<sequence length="235" mass="27353">MKPINKLTIAVCTTLLSTSALSASIDIRHEYKHSSEQHATRVKMNESINNLYFSGELKFKGKDGEFLEDLQNNGWEFDWGYRVKLNDNWTLIPGMPVEGRSSGMTYKPQLRVTYAFDNVEGLTLSGRYRYDMYQNNNTDDKRRHRLTGNLGYKYEKWSFGLEANYYKADDYELFKDKETDVEYNSTIRRTIGQWSPYVEFGYISYKDNGGFDIGDGSTTNNDYELRSRIGVSYSF</sequence>
<dbReference type="GO" id="GO:0015772">
    <property type="term" value="P:oligosaccharide transport"/>
    <property type="evidence" value="ECO:0007669"/>
    <property type="project" value="TreeGrafter"/>
</dbReference>
<keyword evidence="1 2" id="KW-0732">Signal</keyword>
<dbReference type="Proteomes" id="UP001239257">
    <property type="component" value="Chromosome 1"/>
</dbReference>